<dbReference type="Proteomes" id="UP000324517">
    <property type="component" value="Unassembled WGS sequence"/>
</dbReference>
<protein>
    <submittedName>
        <fullName evidence="1">Uncharacterized protein</fullName>
    </submittedName>
</protein>
<reference evidence="1 2" key="1">
    <citation type="submission" date="2019-08" db="EMBL/GenBank/DDBJ databases">
        <title>Bacillus genomes from the desert of Cuatro Cienegas, Coahuila.</title>
        <authorList>
            <person name="Olmedo-Alvarez G."/>
        </authorList>
    </citation>
    <scope>NUCLEOTIDE SEQUENCE [LARGE SCALE GENOMIC DNA]</scope>
    <source>
        <strain evidence="1 2">CH98b_3T</strain>
    </source>
</reference>
<proteinExistence type="predicted"/>
<evidence type="ECO:0000313" key="2">
    <source>
        <dbReference type="Proteomes" id="UP000324517"/>
    </source>
</evidence>
<accession>A0A5D4T5N6</accession>
<organism evidence="1 2">
    <name type="scientific">Sutcliffiella horikoshii</name>
    <dbReference type="NCBI Taxonomy" id="79883"/>
    <lineage>
        <taxon>Bacteria</taxon>
        <taxon>Bacillati</taxon>
        <taxon>Bacillota</taxon>
        <taxon>Bacilli</taxon>
        <taxon>Bacillales</taxon>
        <taxon>Bacillaceae</taxon>
        <taxon>Sutcliffiella</taxon>
    </lineage>
</organism>
<gene>
    <name evidence="1" type="ORF">FZC75_17365</name>
</gene>
<name>A0A5D4T5N6_9BACI</name>
<evidence type="ECO:0000313" key="1">
    <source>
        <dbReference type="EMBL" id="TYS69394.1"/>
    </source>
</evidence>
<dbReference type="RefSeq" id="WP_148980181.1">
    <property type="nucleotide sequence ID" value="NZ_JBNIKO010000011.1"/>
</dbReference>
<dbReference type="EMBL" id="VTET01000009">
    <property type="protein sequence ID" value="TYS69394.1"/>
    <property type="molecule type" value="Genomic_DNA"/>
</dbReference>
<dbReference type="AlphaFoldDB" id="A0A5D4T5N6"/>
<dbReference type="OrthoDB" id="2909871at2"/>
<sequence length="97" mass="11275">MRVKKYSLLFLLFILLLVAVLTNPSEKEYLEMTGEPSYEKLPDGMEMKVERVNFFLFSAYTPVVAGEHGITHLGVYGRFFQISQGQFDYPAWLEIFK</sequence>
<comment type="caution">
    <text evidence="1">The sequence shown here is derived from an EMBL/GenBank/DDBJ whole genome shotgun (WGS) entry which is preliminary data.</text>
</comment>